<dbReference type="AlphaFoldDB" id="A0A8H2W626"/>
<reference evidence="2" key="1">
    <citation type="submission" date="2020-10" db="EMBL/GenBank/DDBJ databases">
        <authorList>
            <person name="Kusch S."/>
        </authorList>
    </citation>
    <scope>NUCLEOTIDE SEQUENCE</scope>
    <source>
        <strain evidence="2">SwB9</strain>
    </source>
</reference>
<evidence type="ECO:0000313" key="3">
    <source>
        <dbReference type="Proteomes" id="UP000624404"/>
    </source>
</evidence>
<protein>
    <submittedName>
        <fullName evidence="2">Dd0cbea8-d1a7-4ad8-8446-d5409b164d8d</fullName>
    </submittedName>
</protein>
<feature type="compositionally biased region" description="Polar residues" evidence="1">
    <location>
        <begin position="1"/>
        <end position="33"/>
    </location>
</feature>
<organism evidence="2 3">
    <name type="scientific">Sclerotinia trifoliorum</name>
    <dbReference type="NCBI Taxonomy" id="28548"/>
    <lineage>
        <taxon>Eukaryota</taxon>
        <taxon>Fungi</taxon>
        <taxon>Dikarya</taxon>
        <taxon>Ascomycota</taxon>
        <taxon>Pezizomycotina</taxon>
        <taxon>Leotiomycetes</taxon>
        <taxon>Helotiales</taxon>
        <taxon>Sclerotiniaceae</taxon>
        <taxon>Sclerotinia</taxon>
    </lineage>
</organism>
<dbReference type="OrthoDB" id="3537742at2759"/>
<keyword evidence="3" id="KW-1185">Reference proteome</keyword>
<name>A0A8H2W626_9HELO</name>
<accession>A0A8H2W626</accession>
<sequence>MSTKDNSNSTQQPSEACSVPSINPQYSSNSAHSRQVPRGSDQADPPPYYEEAQRVWHSENSRSSDMNSTLSEAADVSDAEANRPLITDGFEGYAFTEPIGSDNARS</sequence>
<feature type="compositionally biased region" description="Basic and acidic residues" evidence="1">
    <location>
        <begin position="51"/>
        <end position="62"/>
    </location>
</feature>
<dbReference type="EMBL" id="CAJHIA010000036">
    <property type="protein sequence ID" value="CAD6454004.1"/>
    <property type="molecule type" value="Genomic_DNA"/>
</dbReference>
<evidence type="ECO:0000256" key="1">
    <source>
        <dbReference type="SAM" id="MobiDB-lite"/>
    </source>
</evidence>
<feature type="region of interest" description="Disordered" evidence="1">
    <location>
        <begin position="1"/>
        <end position="106"/>
    </location>
</feature>
<dbReference type="Proteomes" id="UP000624404">
    <property type="component" value="Unassembled WGS sequence"/>
</dbReference>
<comment type="caution">
    <text evidence="2">The sequence shown here is derived from an EMBL/GenBank/DDBJ whole genome shotgun (WGS) entry which is preliminary data.</text>
</comment>
<evidence type="ECO:0000313" key="2">
    <source>
        <dbReference type="EMBL" id="CAD6454004.1"/>
    </source>
</evidence>
<proteinExistence type="predicted"/>
<gene>
    <name evidence="2" type="ORF">SCLTRI_LOCUS10054</name>
</gene>